<evidence type="ECO:0000313" key="6">
    <source>
        <dbReference type="Proteomes" id="UP000285832"/>
    </source>
</evidence>
<comment type="caution">
    <text evidence="3">The sequence shown here is derived from an EMBL/GenBank/DDBJ whole genome shotgun (WGS) entry which is preliminary data.</text>
</comment>
<dbReference type="GO" id="GO:0080120">
    <property type="term" value="P:CAAX-box protein maturation"/>
    <property type="evidence" value="ECO:0007669"/>
    <property type="project" value="UniProtKB-ARBA"/>
</dbReference>
<feature type="transmembrane region" description="Helical" evidence="1">
    <location>
        <begin position="177"/>
        <end position="194"/>
    </location>
</feature>
<dbReference type="Pfam" id="PF02517">
    <property type="entry name" value="Rce1-like"/>
    <property type="match status" value="1"/>
</dbReference>
<dbReference type="Proteomes" id="UP000260793">
    <property type="component" value="Unassembled WGS sequence"/>
</dbReference>
<dbReference type="Proteomes" id="UP000285832">
    <property type="component" value="Unassembled WGS sequence"/>
</dbReference>
<gene>
    <name evidence="4" type="ORF">DW116_06055</name>
    <name evidence="3" type="ORF">DXD17_04190</name>
</gene>
<evidence type="ECO:0000313" key="4">
    <source>
        <dbReference type="EMBL" id="RHJ62072.1"/>
    </source>
</evidence>
<keyword evidence="1" id="KW-1133">Transmembrane helix</keyword>
<evidence type="ECO:0000313" key="3">
    <source>
        <dbReference type="EMBL" id="RGK41462.1"/>
    </source>
</evidence>
<proteinExistence type="predicted"/>
<feature type="domain" description="CAAX prenyl protease 2/Lysostaphin resistance protein A-like" evidence="2">
    <location>
        <begin position="146"/>
        <end position="234"/>
    </location>
</feature>
<keyword evidence="1" id="KW-0812">Transmembrane</keyword>
<dbReference type="AlphaFoldDB" id="A0A3E4LWH6"/>
<feature type="transmembrane region" description="Helical" evidence="1">
    <location>
        <begin position="251"/>
        <end position="271"/>
    </location>
</feature>
<dbReference type="InterPro" id="IPR003675">
    <property type="entry name" value="Rce1/LyrA-like_dom"/>
</dbReference>
<keyword evidence="3" id="KW-0378">Hydrolase</keyword>
<feature type="transmembrane region" description="Helical" evidence="1">
    <location>
        <begin position="200"/>
        <end position="216"/>
    </location>
</feature>
<dbReference type="PANTHER" id="PTHR43592:SF15">
    <property type="entry name" value="CAAX AMINO TERMINAL PROTEASE FAMILY PROTEIN"/>
    <property type="match status" value="1"/>
</dbReference>
<dbReference type="RefSeq" id="WP_005609593.1">
    <property type="nucleotide sequence ID" value="NZ_CABKOA010000036.1"/>
</dbReference>
<keyword evidence="3" id="KW-0482">Metalloprotease</keyword>
<feature type="transmembrane region" description="Helical" evidence="1">
    <location>
        <begin position="101"/>
        <end position="126"/>
    </location>
</feature>
<dbReference type="GO" id="GO:0006508">
    <property type="term" value="P:proteolysis"/>
    <property type="evidence" value="ECO:0007669"/>
    <property type="project" value="UniProtKB-KW"/>
</dbReference>
<feature type="transmembrane region" description="Helical" evidence="1">
    <location>
        <begin position="146"/>
        <end position="165"/>
    </location>
</feature>
<dbReference type="PANTHER" id="PTHR43592">
    <property type="entry name" value="CAAX AMINO TERMINAL PROTEASE"/>
    <property type="match status" value="1"/>
</dbReference>
<evidence type="ECO:0000256" key="1">
    <source>
        <dbReference type="SAM" id="Phobius"/>
    </source>
</evidence>
<feature type="transmembrane region" description="Helical" evidence="1">
    <location>
        <begin position="59"/>
        <end position="80"/>
    </location>
</feature>
<organism evidence="3 5">
    <name type="scientific">[Ruminococcus] lactaris</name>
    <dbReference type="NCBI Taxonomy" id="46228"/>
    <lineage>
        <taxon>Bacteria</taxon>
        <taxon>Bacillati</taxon>
        <taxon>Bacillota</taxon>
        <taxon>Clostridia</taxon>
        <taxon>Lachnospirales</taxon>
        <taxon>Lachnospiraceae</taxon>
        <taxon>Mediterraneibacter</taxon>
    </lineage>
</organism>
<keyword evidence="1" id="KW-0472">Membrane</keyword>
<accession>A0A3E4LWH6</accession>
<keyword evidence="3" id="KW-0645">Protease</keyword>
<sequence>MNKGKNCFFAILVFGLTMAVFNGMSVVLAVSASIGGGIIQGANGVNMTYDYLMDHMNFYSVLVYLIPLAIFGLWYYFAFVDQKGTENSLSVKIKKLDITGCLILVVFTFSIQHVTSLVMAVINQLFPQAMETYTEMIDSSGITEYSLMWVVSTLILPPLVEEMIFRGLIMGYLRRTGMHWMIANVIQAVCFGIFHQNLVQGIYAGLLGLALGYVAYRYGTLFASMLMHLLYNLFGTVLIDIESSIMPDWMLGLLIFLCVPLTVVGIVLVYIKTVNTDKKQESKI</sequence>
<name>A0A3E4LWH6_9FIRM</name>
<dbReference type="EMBL" id="QSQN01000008">
    <property type="protein sequence ID" value="RGK41462.1"/>
    <property type="molecule type" value="Genomic_DNA"/>
</dbReference>
<dbReference type="GO" id="GO:0004175">
    <property type="term" value="F:endopeptidase activity"/>
    <property type="evidence" value="ECO:0007669"/>
    <property type="project" value="UniProtKB-ARBA"/>
</dbReference>
<protein>
    <submittedName>
        <fullName evidence="3">CPBP family intramembrane metalloprotease</fullName>
    </submittedName>
</protein>
<dbReference type="EMBL" id="QRMI01000012">
    <property type="protein sequence ID" value="RHJ62072.1"/>
    <property type="molecule type" value="Genomic_DNA"/>
</dbReference>
<dbReference type="GeneID" id="77333756"/>
<evidence type="ECO:0000259" key="2">
    <source>
        <dbReference type="Pfam" id="PF02517"/>
    </source>
</evidence>
<feature type="transmembrane region" description="Helical" evidence="1">
    <location>
        <begin position="221"/>
        <end position="239"/>
    </location>
</feature>
<dbReference type="GO" id="GO:0008237">
    <property type="term" value="F:metallopeptidase activity"/>
    <property type="evidence" value="ECO:0007669"/>
    <property type="project" value="UniProtKB-KW"/>
</dbReference>
<evidence type="ECO:0000313" key="5">
    <source>
        <dbReference type="Proteomes" id="UP000260793"/>
    </source>
</evidence>
<reference evidence="5 6" key="1">
    <citation type="submission" date="2018-08" db="EMBL/GenBank/DDBJ databases">
        <title>A genome reference for cultivated species of the human gut microbiota.</title>
        <authorList>
            <person name="Zou Y."/>
            <person name="Xue W."/>
            <person name="Luo G."/>
        </authorList>
    </citation>
    <scope>NUCLEOTIDE SEQUENCE [LARGE SCALE GENOMIC DNA]</scope>
    <source>
        <strain evidence="4 6">AM09-9</strain>
        <strain evidence="3 5">TF11-7</strain>
    </source>
</reference>